<evidence type="ECO:0000313" key="2">
    <source>
        <dbReference type="EMBL" id="GBF90078.1"/>
    </source>
</evidence>
<feature type="compositionally biased region" description="Basic residues" evidence="1">
    <location>
        <begin position="41"/>
        <end position="56"/>
    </location>
</feature>
<feature type="region of interest" description="Disordered" evidence="1">
    <location>
        <begin position="486"/>
        <end position="508"/>
    </location>
</feature>
<keyword evidence="3" id="KW-1185">Reference proteome</keyword>
<feature type="region of interest" description="Disordered" evidence="1">
    <location>
        <begin position="1"/>
        <end position="132"/>
    </location>
</feature>
<name>A0A2V0NQY0_9CHLO</name>
<gene>
    <name evidence="2" type="ORF">Rsub_02786</name>
</gene>
<feature type="compositionally biased region" description="Basic residues" evidence="1">
    <location>
        <begin position="160"/>
        <end position="174"/>
    </location>
</feature>
<feature type="compositionally biased region" description="Basic residues" evidence="1">
    <location>
        <begin position="108"/>
        <end position="122"/>
    </location>
</feature>
<feature type="compositionally biased region" description="Pro residues" evidence="1">
    <location>
        <begin position="405"/>
        <end position="418"/>
    </location>
</feature>
<reference evidence="2 3" key="1">
    <citation type="journal article" date="2018" name="Sci. Rep.">
        <title>Raphidocelis subcapitata (=Pseudokirchneriella subcapitata) provides an insight into genome evolution and environmental adaptations in the Sphaeropleales.</title>
        <authorList>
            <person name="Suzuki S."/>
            <person name="Yamaguchi H."/>
            <person name="Nakajima N."/>
            <person name="Kawachi M."/>
        </authorList>
    </citation>
    <scope>NUCLEOTIDE SEQUENCE [LARGE SCALE GENOMIC DNA]</scope>
    <source>
        <strain evidence="2 3">NIES-35</strain>
    </source>
</reference>
<organism evidence="2 3">
    <name type="scientific">Raphidocelis subcapitata</name>
    <dbReference type="NCBI Taxonomy" id="307507"/>
    <lineage>
        <taxon>Eukaryota</taxon>
        <taxon>Viridiplantae</taxon>
        <taxon>Chlorophyta</taxon>
        <taxon>core chlorophytes</taxon>
        <taxon>Chlorophyceae</taxon>
        <taxon>CS clade</taxon>
        <taxon>Sphaeropleales</taxon>
        <taxon>Selenastraceae</taxon>
        <taxon>Raphidocelis</taxon>
    </lineage>
</organism>
<feature type="compositionally biased region" description="Polar residues" evidence="1">
    <location>
        <begin position="8"/>
        <end position="19"/>
    </location>
</feature>
<feature type="compositionally biased region" description="Basic residues" evidence="1">
    <location>
        <begin position="390"/>
        <end position="402"/>
    </location>
</feature>
<evidence type="ECO:0000256" key="1">
    <source>
        <dbReference type="SAM" id="MobiDB-lite"/>
    </source>
</evidence>
<feature type="compositionally biased region" description="Low complexity" evidence="1">
    <location>
        <begin position="24"/>
        <end position="33"/>
    </location>
</feature>
<feature type="compositionally biased region" description="Basic and acidic residues" evidence="1">
    <location>
        <begin position="498"/>
        <end position="508"/>
    </location>
</feature>
<feature type="region of interest" description="Disordered" evidence="1">
    <location>
        <begin position="160"/>
        <end position="182"/>
    </location>
</feature>
<accession>A0A2V0NQY0</accession>
<protein>
    <submittedName>
        <fullName evidence="2">Uncharacterized protein</fullName>
    </submittedName>
</protein>
<dbReference type="Proteomes" id="UP000247498">
    <property type="component" value="Unassembled WGS sequence"/>
</dbReference>
<feature type="compositionally biased region" description="Low complexity" evidence="1">
    <location>
        <begin position="57"/>
        <end position="80"/>
    </location>
</feature>
<sequence>MRIPRASSGASSPPLTAASTRGCRGTALAAASPRAPPPARPFRRSSRRGAGRRAGGRRSALLGTAAGMPAAAAARTAATRKSGGRSIGASMPWQQPCRRLLLPPPLPLRRRRRRRHHPRGPGRPRPSCCPRCPRARRRRRTCRCCRRPPLARAALRRRCRRPAAARRSRPRRRAWAAGGSVSDSSPILLADTLIAWAVSGGPTWYIFRVFHSTPTSLPPRAVIMRTVFCLHRRPPFDRLTAPVDPRAAVKRVPIDAISRRQQTPLCVMIMACVVIMISAHQSHCQSLSDRVPLPNLLLALGARIAPPRFAAQSRKTELSTTPKCLIGPAPAPRALAPPLHASPAGLVPAFRTSIPPPCGLPRAGALPKRRPHRPVPYPCPGPVPRDVTHSHSRFRGWRHCHSGRPPTPAPAGTPPDPPLSALSRPQPHPHATTADRAPCRATLIPETALARAAPVSAAAVARAPRRALGDADSRIEGSRFSARVPPRLGVNSGAKPPPRLEHLHTIRL</sequence>
<comment type="caution">
    <text evidence="2">The sequence shown here is derived from an EMBL/GenBank/DDBJ whole genome shotgun (WGS) entry which is preliminary data.</text>
</comment>
<dbReference type="InParanoid" id="A0A2V0NQY0"/>
<feature type="compositionally biased region" description="Pro residues" evidence="1">
    <location>
        <begin position="374"/>
        <end position="383"/>
    </location>
</feature>
<feature type="region of interest" description="Disordered" evidence="1">
    <location>
        <begin position="363"/>
        <end position="437"/>
    </location>
</feature>
<dbReference type="EMBL" id="BDRX01000014">
    <property type="protein sequence ID" value="GBF90078.1"/>
    <property type="molecule type" value="Genomic_DNA"/>
</dbReference>
<evidence type="ECO:0000313" key="3">
    <source>
        <dbReference type="Proteomes" id="UP000247498"/>
    </source>
</evidence>
<proteinExistence type="predicted"/>
<dbReference type="AlphaFoldDB" id="A0A2V0NQY0"/>